<evidence type="ECO:0000256" key="5">
    <source>
        <dbReference type="ARBA" id="ARBA00022984"/>
    </source>
</evidence>
<evidence type="ECO:0000256" key="2">
    <source>
        <dbReference type="ARBA" id="ARBA00022729"/>
    </source>
</evidence>
<keyword evidence="2 8" id="KW-0732">Signal</keyword>
<dbReference type="Pfam" id="PF00768">
    <property type="entry name" value="Peptidase_S11"/>
    <property type="match status" value="1"/>
</dbReference>
<evidence type="ECO:0000256" key="4">
    <source>
        <dbReference type="ARBA" id="ARBA00022960"/>
    </source>
</evidence>
<feature type="domain" description="Peptidase S11 D-alanyl-D-alanine carboxypeptidase A N-terminal" evidence="9">
    <location>
        <begin position="24"/>
        <end position="254"/>
    </location>
</feature>
<dbReference type="PANTHER" id="PTHR21581:SF33">
    <property type="entry name" value="D-ALANYL-D-ALANINE CARBOXYPEPTIDASE DACB"/>
    <property type="match status" value="1"/>
</dbReference>
<keyword evidence="6" id="KW-0961">Cell wall biogenesis/degradation</keyword>
<dbReference type="EC" id="3.4.16.4" evidence="10"/>
<dbReference type="SUPFAM" id="SSF56601">
    <property type="entry name" value="beta-lactamase/transpeptidase-like"/>
    <property type="match status" value="1"/>
</dbReference>
<evidence type="ECO:0000256" key="3">
    <source>
        <dbReference type="ARBA" id="ARBA00022801"/>
    </source>
</evidence>
<evidence type="ECO:0000313" key="10">
    <source>
        <dbReference type="EMBL" id="XFO74705.1"/>
    </source>
</evidence>
<dbReference type="PRINTS" id="PR00725">
    <property type="entry name" value="DADACBPTASE1"/>
</dbReference>
<keyword evidence="4" id="KW-0133">Cell shape</keyword>
<comment type="similarity">
    <text evidence="1 7">Belongs to the peptidase S11 family.</text>
</comment>
<feature type="chain" id="PRO_5045546040" evidence="8">
    <location>
        <begin position="26"/>
        <end position="273"/>
    </location>
</feature>
<evidence type="ECO:0000256" key="6">
    <source>
        <dbReference type="ARBA" id="ARBA00023316"/>
    </source>
</evidence>
<keyword evidence="10" id="KW-0121">Carboxypeptidase</keyword>
<reference evidence="10" key="1">
    <citation type="submission" date="2024-05" db="EMBL/GenBank/DDBJ databases">
        <title>Isolation and characterization of Sporomusa carbonis sp. nov., a carboxydotrophic hydrogenogen in the genus of Sporomusa isolated from a charcoal burning pile.</title>
        <authorList>
            <person name="Boeer T."/>
            <person name="Rosenbaum F."/>
            <person name="Eysell L."/>
            <person name="Mueller V."/>
            <person name="Daniel R."/>
            <person name="Poehlein A."/>
        </authorList>
    </citation>
    <scope>NUCLEOTIDE SEQUENCE [LARGE SCALE GENOMIC DNA]</scope>
    <source>
        <strain evidence="10">DSM 3132</strain>
    </source>
</reference>
<dbReference type="PANTHER" id="PTHR21581">
    <property type="entry name" value="D-ALANYL-D-ALANINE CARBOXYPEPTIDASE"/>
    <property type="match status" value="1"/>
</dbReference>
<evidence type="ECO:0000256" key="1">
    <source>
        <dbReference type="ARBA" id="ARBA00007164"/>
    </source>
</evidence>
<accession>A0ABZ3J8U6</accession>
<proteinExistence type="inferred from homology"/>
<dbReference type="InterPro" id="IPR012338">
    <property type="entry name" value="Beta-lactam/transpept-like"/>
</dbReference>
<evidence type="ECO:0000256" key="8">
    <source>
        <dbReference type="SAM" id="SignalP"/>
    </source>
</evidence>
<dbReference type="InterPro" id="IPR018044">
    <property type="entry name" value="Peptidase_S11"/>
</dbReference>
<keyword evidence="11" id="KW-1185">Reference proteome</keyword>
<dbReference type="GO" id="GO:0009002">
    <property type="term" value="F:serine-type D-Ala-D-Ala carboxypeptidase activity"/>
    <property type="evidence" value="ECO:0007669"/>
    <property type="project" value="UniProtKB-EC"/>
</dbReference>
<organism evidence="10 11">
    <name type="scientific">Sporomusa acidovorans (strain ATCC 49682 / DSM 3132 / Mol)</name>
    <dbReference type="NCBI Taxonomy" id="1123286"/>
    <lineage>
        <taxon>Bacteria</taxon>
        <taxon>Bacillati</taxon>
        <taxon>Bacillota</taxon>
        <taxon>Negativicutes</taxon>
        <taxon>Selenomonadales</taxon>
        <taxon>Sporomusaceae</taxon>
        <taxon>Sporomusa</taxon>
    </lineage>
</organism>
<keyword evidence="5" id="KW-0573">Peptidoglycan synthesis</keyword>
<feature type="signal peptide" evidence="8">
    <location>
        <begin position="1"/>
        <end position="25"/>
    </location>
</feature>
<sequence>MLKMKKLLSFVVFVAVMISVNAVFAAELPQVDAEAAVVLKASDKKVLYAKNPDNIMYPASTTKIMTLITALEQGDLDSVITVSSSAATCEGSSLDLRAGDRLTLREALYGMMLVSGNDAAEAVAENVAGSIPAFVKLMNDKAEKIGTQRTHFSNPHGLPDPVNHFTTAYDLALITAYGLQNPVFAGIVSTRDYDVHFVSRGGGITHARNTNKLLATYPGANGVKTGFTNAAGECLVAAAKRNGVELIAVVLNSEHRWADATRLLNYGFEQLGL</sequence>
<dbReference type="Gene3D" id="3.40.710.10">
    <property type="entry name" value="DD-peptidase/beta-lactamase superfamily"/>
    <property type="match status" value="1"/>
</dbReference>
<evidence type="ECO:0000256" key="7">
    <source>
        <dbReference type="RuleBase" id="RU004016"/>
    </source>
</evidence>
<keyword evidence="3 10" id="KW-0378">Hydrolase</keyword>
<dbReference type="EMBL" id="CP155571">
    <property type="protein sequence ID" value="XFO74705.1"/>
    <property type="molecule type" value="Genomic_DNA"/>
</dbReference>
<name>A0ABZ3J8U6_SPOA4</name>
<evidence type="ECO:0000259" key="9">
    <source>
        <dbReference type="Pfam" id="PF00768"/>
    </source>
</evidence>
<keyword evidence="10" id="KW-0645">Protease</keyword>
<dbReference type="InterPro" id="IPR001967">
    <property type="entry name" value="Peptidase_S11_N"/>
</dbReference>
<dbReference type="RefSeq" id="WP_245692484.1">
    <property type="nucleotide sequence ID" value="NZ_CP155571.1"/>
</dbReference>
<gene>
    <name evidence="10" type="primary">dacB_3</name>
    <name evidence="10" type="ORF">SPACI_048160</name>
</gene>
<evidence type="ECO:0000313" key="11">
    <source>
        <dbReference type="Proteomes" id="UP000216052"/>
    </source>
</evidence>
<protein>
    <submittedName>
        <fullName evidence="10">D-alanyl-D-alanine carboxypeptidase DacB</fullName>
        <ecNumber evidence="10">3.4.16.4</ecNumber>
    </submittedName>
</protein>
<dbReference type="Proteomes" id="UP000216052">
    <property type="component" value="Chromosome"/>
</dbReference>